<organism evidence="2 3">
    <name type="scientific">Halovivax ruber (strain DSM 18193 / JCM 13892 / XH-70)</name>
    <dbReference type="NCBI Taxonomy" id="797302"/>
    <lineage>
        <taxon>Archaea</taxon>
        <taxon>Methanobacteriati</taxon>
        <taxon>Methanobacteriota</taxon>
        <taxon>Stenosarchaea group</taxon>
        <taxon>Halobacteria</taxon>
        <taxon>Halobacteriales</taxon>
        <taxon>Natrialbaceae</taxon>
        <taxon>Halovivax</taxon>
    </lineage>
</organism>
<keyword evidence="1" id="KW-1133">Transmembrane helix</keyword>
<dbReference type="RefSeq" id="WP_015301249.1">
    <property type="nucleotide sequence ID" value="NC_019964.1"/>
</dbReference>
<proteinExistence type="predicted"/>
<dbReference type="EMBL" id="CP003050">
    <property type="protein sequence ID" value="AGB16635.1"/>
    <property type="molecule type" value="Genomic_DNA"/>
</dbReference>
<gene>
    <name evidence="2" type="ordered locus">Halru_2041</name>
</gene>
<reference evidence="2" key="1">
    <citation type="submission" date="2011-09" db="EMBL/GenBank/DDBJ databases">
        <title>Complete sequence of Halovivax ruber XH-70.</title>
        <authorList>
            <consortium name="US DOE Joint Genome Institute"/>
            <person name="Lucas S."/>
            <person name="Han J."/>
            <person name="Lapidus A."/>
            <person name="Cheng J.-F."/>
            <person name="Goodwin L."/>
            <person name="Pitluck S."/>
            <person name="Peters L."/>
            <person name="Mikhailova N."/>
            <person name="Davenport K."/>
            <person name="Detter J.C."/>
            <person name="Han C."/>
            <person name="Tapia R."/>
            <person name="Land M."/>
            <person name="Hauser L."/>
            <person name="Kyrpides N."/>
            <person name="Ivanova N."/>
            <person name="Pagani I."/>
            <person name="Sproer C."/>
            <person name="Anderson I."/>
            <person name="Woyke T."/>
        </authorList>
    </citation>
    <scope>NUCLEOTIDE SEQUENCE</scope>
    <source>
        <strain evidence="2">XH-70</strain>
    </source>
</reference>
<dbReference type="eggNOG" id="arCOG14353">
    <property type="taxonomic scope" value="Archaea"/>
</dbReference>
<dbReference type="HOGENOM" id="CLU_1451388_0_0_2"/>
<name>L0IAL1_HALRX</name>
<dbReference type="STRING" id="797302.Halru_2041"/>
<sequence length="186" mass="19210">MPTAQSTHCRTGYRFAAIVAVALFAIGAIVFGAAVATADGPDELGNETVNVSADTDPLEVTVDFADEFNETDTETVTATFYNETEYADDPATATELHNVTVTGDPGETITEEVNVSETDALNLSTEYRLILTSTEENVDSVEIGGLIGGPVVVDGDGMPGFTLGAAVAALALATAFVAARRRGGGE</sequence>
<keyword evidence="1" id="KW-0472">Membrane</keyword>
<dbReference type="Proteomes" id="UP000010846">
    <property type="component" value="Chromosome"/>
</dbReference>
<dbReference type="KEGG" id="hru:Halru_2041"/>
<evidence type="ECO:0000313" key="3">
    <source>
        <dbReference type="Proteomes" id="UP000010846"/>
    </source>
</evidence>
<feature type="transmembrane region" description="Helical" evidence="1">
    <location>
        <begin position="160"/>
        <end position="179"/>
    </location>
</feature>
<dbReference type="OrthoDB" id="188371at2157"/>
<dbReference type="AlphaFoldDB" id="L0IAL1"/>
<accession>L0IAL1</accession>
<evidence type="ECO:0000313" key="2">
    <source>
        <dbReference type="EMBL" id="AGB16635.1"/>
    </source>
</evidence>
<evidence type="ECO:0000256" key="1">
    <source>
        <dbReference type="SAM" id="Phobius"/>
    </source>
</evidence>
<keyword evidence="3" id="KW-1185">Reference proteome</keyword>
<protein>
    <submittedName>
        <fullName evidence="2">Uncharacterized protein</fullName>
    </submittedName>
</protein>
<keyword evidence="1" id="KW-0812">Transmembrane</keyword>
<dbReference type="GeneID" id="14376549"/>
<feature type="transmembrane region" description="Helical" evidence="1">
    <location>
        <begin position="12"/>
        <end position="36"/>
    </location>
</feature>